<reference evidence="1 2" key="1">
    <citation type="submission" date="2018-10" db="EMBL/GenBank/DDBJ databases">
        <title>Thermophilic Lithotrophy and Phototrophy in an Intertidal, Iron-rich, Geothermal Spring.</title>
        <authorList>
            <person name="Ward L.M."/>
            <person name="Idei A."/>
            <person name="Nakagawa M."/>
            <person name="Ueno Y."/>
            <person name="Fischer W."/>
            <person name="Mcglynn S.E."/>
        </authorList>
    </citation>
    <scope>NUCLEOTIDE SEQUENCE [LARGE SCALE GENOMIC DNA]</scope>
    <source>
        <strain evidence="1">J137</strain>
    </source>
</reference>
<sequence>MKKFVFGIFWLLLFFVSFVLFFVLGQRLFLKNLSAQQCQVPGYGHVGQCCSYSTCYFAVLEYGLWSCPGADHFRCGQDRRCCTWSFGLPTPCIPSTPSPPTIVSPQDGYVTSSSSVTINFLPSSNWGNTCQSITRRYQLVFRESPGNCGMVNYLHSTPTAMVTEDQRIFHFVVSNLQPGKTYCYGIRAIADTSGSYGFSGPRSIRVVGRPDVDFNSFLLVAPTGNTLADVCGNNTVGRYHPRNIDPNVDNAEKTTNPIAFTFSVRDDYSNNDFDSVW</sequence>
<proteinExistence type="predicted"/>
<dbReference type="InterPro" id="IPR013783">
    <property type="entry name" value="Ig-like_fold"/>
</dbReference>
<dbReference type="CDD" id="cd00063">
    <property type="entry name" value="FN3"/>
    <property type="match status" value="1"/>
</dbReference>
<evidence type="ECO:0000313" key="2">
    <source>
        <dbReference type="Proteomes" id="UP000269410"/>
    </source>
</evidence>
<dbReference type="Proteomes" id="UP000269410">
    <property type="component" value="Unassembled WGS sequence"/>
</dbReference>
<dbReference type="Gene3D" id="2.60.40.10">
    <property type="entry name" value="Immunoglobulins"/>
    <property type="match status" value="1"/>
</dbReference>
<feature type="non-terminal residue" evidence="1">
    <location>
        <position position="277"/>
    </location>
</feature>
<dbReference type="EMBL" id="RFKV01000012">
    <property type="protein sequence ID" value="RMD77665.1"/>
    <property type="molecule type" value="Genomic_DNA"/>
</dbReference>
<gene>
    <name evidence="1" type="ORF">D6810_00340</name>
</gene>
<evidence type="ECO:0008006" key="3">
    <source>
        <dbReference type="Google" id="ProtNLM"/>
    </source>
</evidence>
<dbReference type="SUPFAM" id="SSF49265">
    <property type="entry name" value="Fibronectin type III"/>
    <property type="match status" value="1"/>
</dbReference>
<organism evidence="1 2">
    <name type="scientific">Candidatus Dojkabacteria bacterium</name>
    <dbReference type="NCBI Taxonomy" id="2099670"/>
    <lineage>
        <taxon>Bacteria</taxon>
        <taxon>Candidatus Dojkabacteria</taxon>
    </lineage>
</organism>
<protein>
    <recommendedName>
        <fullName evidence="3">Fibronectin type-III domain-containing protein</fullName>
    </recommendedName>
</protein>
<dbReference type="InterPro" id="IPR036116">
    <property type="entry name" value="FN3_sf"/>
</dbReference>
<evidence type="ECO:0000313" key="1">
    <source>
        <dbReference type="EMBL" id="RMD77665.1"/>
    </source>
</evidence>
<dbReference type="AlphaFoldDB" id="A0A3M0Z3W8"/>
<accession>A0A3M0Z3W8</accession>
<dbReference type="InterPro" id="IPR003961">
    <property type="entry name" value="FN3_dom"/>
</dbReference>
<name>A0A3M0Z3W8_9BACT</name>
<comment type="caution">
    <text evidence="1">The sequence shown here is derived from an EMBL/GenBank/DDBJ whole genome shotgun (WGS) entry which is preliminary data.</text>
</comment>